<dbReference type="InterPro" id="IPR013763">
    <property type="entry name" value="Cyclin-like_dom"/>
</dbReference>
<dbReference type="AlphaFoldDB" id="A2E0Q4"/>
<dbReference type="VEuPathDB" id="TrichDB:TVAGG3_0974760"/>
<dbReference type="Proteomes" id="UP000001542">
    <property type="component" value="Unassembled WGS sequence"/>
</dbReference>
<feature type="compositionally biased region" description="Low complexity" evidence="5">
    <location>
        <begin position="65"/>
        <end position="76"/>
    </location>
</feature>
<dbReference type="GO" id="GO:0000307">
    <property type="term" value="C:cyclin-dependent protein kinase holoenzyme complex"/>
    <property type="evidence" value="ECO:0000318"/>
    <property type="project" value="GO_Central"/>
</dbReference>
<dbReference type="GO" id="GO:0051301">
    <property type="term" value="P:cell division"/>
    <property type="evidence" value="ECO:0007669"/>
    <property type="project" value="UniProtKB-KW"/>
</dbReference>
<dbReference type="InterPro" id="IPR039361">
    <property type="entry name" value="Cyclin"/>
</dbReference>
<dbReference type="OrthoDB" id="5590282at2759"/>
<keyword evidence="1" id="KW-0132">Cell division</keyword>
<dbReference type="GO" id="GO:0016538">
    <property type="term" value="F:cyclin-dependent protein serine/threonine kinase regulator activity"/>
    <property type="evidence" value="ECO:0000318"/>
    <property type="project" value="GO_Central"/>
</dbReference>
<protein>
    <submittedName>
        <fullName evidence="8">Cyclin, N-terminal domain containing protein</fullName>
    </submittedName>
</protein>
<evidence type="ECO:0000256" key="5">
    <source>
        <dbReference type="SAM" id="MobiDB-lite"/>
    </source>
</evidence>
<dbReference type="InterPro" id="IPR048258">
    <property type="entry name" value="Cyclins_cyclin-box"/>
</dbReference>
<evidence type="ECO:0000259" key="7">
    <source>
        <dbReference type="SMART" id="SM01332"/>
    </source>
</evidence>
<dbReference type="SMART" id="SM00385">
    <property type="entry name" value="CYCLIN"/>
    <property type="match status" value="2"/>
</dbReference>
<sequence>MSQSSAIGQIHPARASRKSSNAGVLLRVNGLNHQTSTRVPLGEVKPTIYSILGSKPTITSTKAPSVSNDIRSSSSSKNLADHTDYENEIYKYLNDIEGSNLPQPSLFEDQSNITPKMRATLIDWLVEVHNKLNMQQDTLYYTVSYIDRYLMERDLDKSKFQLLGTAAILIAAKTEEIYPPHCEKLVHYAGDSFTVIGLQRMESSLLNVLEFSTNPVVTSQFLRRFISIANADSMMNSFANYISELILLDSEFLGILPSKLTAAIIFYAMQITHNASSLNQDFEKKIGYSMKDISQIMNMIHKSIQNAAASRFQAIRKKYATAQREFVSTIEIPKEMLF</sequence>
<gene>
    <name evidence="8" type="ORF">TVAG_468150</name>
</gene>
<accession>A2E0Q4</accession>
<reference evidence="8" key="2">
    <citation type="journal article" date="2007" name="Science">
        <title>Draft genome sequence of the sexually transmitted pathogen Trichomonas vaginalis.</title>
        <authorList>
            <person name="Carlton J.M."/>
            <person name="Hirt R.P."/>
            <person name="Silva J.C."/>
            <person name="Delcher A.L."/>
            <person name="Schatz M."/>
            <person name="Zhao Q."/>
            <person name="Wortman J.R."/>
            <person name="Bidwell S.L."/>
            <person name="Alsmark U.C.M."/>
            <person name="Besteiro S."/>
            <person name="Sicheritz-Ponten T."/>
            <person name="Noel C.J."/>
            <person name="Dacks J.B."/>
            <person name="Foster P.G."/>
            <person name="Simillion C."/>
            <person name="Van de Peer Y."/>
            <person name="Miranda-Saavedra D."/>
            <person name="Barton G.J."/>
            <person name="Westrop G.D."/>
            <person name="Mueller S."/>
            <person name="Dessi D."/>
            <person name="Fiori P.L."/>
            <person name="Ren Q."/>
            <person name="Paulsen I."/>
            <person name="Zhang H."/>
            <person name="Bastida-Corcuera F.D."/>
            <person name="Simoes-Barbosa A."/>
            <person name="Brown M.T."/>
            <person name="Hayes R.D."/>
            <person name="Mukherjee M."/>
            <person name="Okumura C.Y."/>
            <person name="Schneider R."/>
            <person name="Smith A.J."/>
            <person name="Vanacova S."/>
            <person name="Villalvazo M."/>
            <person name="Haas B.J."/>
            <person name="Pertea M."/>
            <person name="Feldblyum T.V."/>
            <person name="Utterback T.R."/>
            <person name="Shu C.L."/>
            <person name="Osoegawa K."/>
            <person name="de Jong P.J."/>
            <person name="Hrdy I."/>
            <person name="Horvathova L."/>
            <person name="Zubacova Z."/>
            <person name="Dolezal P."/>
            <person name="Malik S.B."/>
            <person name="Logsdon J.M. Jr."/>
            <person name="Henze K."/>
            <person name="Gupta A."/>
            <person name="Wang C.C."/>
            <person name="Dunne R.L."/>
            <person name="Upcroft J.A."/>
            <person name="Upcroft P."/>
            <person name="White O."/>
            <person name="Salzberg S.L."/>
            <person name="Tang P."/>
            <person name="Chiu C.-H."/>
            <person name="Lee Y.-S."/>
            <person name="Embley T.M."/>
            <person name="Coombs G.H."/>
            <person name="Mottram J.C."/>
            <person name="Tachezy J."/>
            <person name="Fraser-Liggett C.M."/>
            <person name="Johnson P.J."/>
        </authorList>
    </citation>
    <scope>NUCLEOTIDE SEQUENCE [LARGE SCALE GENOMIC DNA]</scope>
    <source>
        <strain evidence="8">G3</strain>
    </source>
</reference>
<dbReference type="InParanoid" id="A2E0Q4"/>
<dbReference type="VEuPathDB" id="TrichDB:TVAG_468150"/>
<reference evidence="8" key="1">
    <citation type="submission" date="2006-10" db="EMBL/GenBank/DDBJ databases">
        <authorList>
            <person name="Amadeo P."/>
            <person name="Zhao Q."/>
            <person name="Wortman J."/>
            <person name="Fraser-Liggett C."/>
            <person name="Carlton J."/>
        </authorList>
    </citation>
    <scope>NUCLEOTIDE SEQUENCE</scope>
    <source>
        <strain evidence="8">G3</strain>
    </source>
</reference>
<feature type="region of interest" description="Disordered" evidence="5">
    <location>
        <begin position="60"/>
        <end position="79"/>
    </location>
</feature>
<dbReference type="Pfam" id="PF00134">
    <property type="entry name" value="Cyclin_N"/>
    <property type="match status" value="1"/>
</dbReference>
<evidence type="ECO:0000256" key="3">
    <source>
        <dbReference type="ARBA" id="ARBA00023306"/>
    </source>
</evidence>
<dbReference type="SMR" id="A2E0Q4"/>
<dbReference type="GO" id="GO:0005737">
    <property type="term" value="C:cytoplasm"/>
    <property type="evidence" value="ECO:0000318"/>
    <property type="project" value="GO_Central"/>
</dbReference>
<evidence type="ECO:0000256" key="1">
    <source>
        <dbReference type="ARBA" id="ARBA00022618"/>
    </source>
</evidence>
<dbReference type="SMART" id="SM01332">
    <property type="entry name" value="Cyclin_C"/>
    <property type="match status" value="1"/>
</dbReference>
<name>A2E0Q4_TRIV3</name>
<dbReference type="InterPro" id="IPR004367">
    <property type="entry name" value="Cyclin_C-dom"/>
</dbReference>
<evidence type="ECO:0000256" key="2">
    <source>
        <dbReference type="ARBA" id="ARBA00023127"/>
    </source>
</evidence>
<keyword evidence="3" id="KW-0131">Cell cycle</keyword>
<dbReference type="InterPro" id="IPR006671">
    <property type="entry name" value="Cyclin_N"/>
</dbReference>
<dbReference type="PANTHER" id="PTHR10177">
    <property type="entry name" value="CYCLINS"/>
    <property type="match status" value="1"/>
</dbReference>
<feature type="domain" description="Cyclin-like" evidence="6">
    <location>
        <begin position="123"/>
        <end position="207"/>
    </location>
</feature>
<evidence type="ECO:0000256" key="4">
    <source>
        <dbReference type="RuleBase" id="RU000383"/>
    </source>
</evidence>
<dbReference type="EMBL" id="DS113280">
    <property type="protein sequence ID" value="EAY13799.1"/>
    <property type="molecule type" value="Genomic_DNA"/>
</dbReference>
<evidence type="ECO:0000313" key="9">
    <source>
        <dbReference type="Proteomes" id="UP000001542"/>
    </source>
</evidence>
<feature type="domain" description="Cyclin-like" evidence="6">
    <location>
        <begin position="220"/>
        <end position="302"/>
    </location>
</feature>
<dbReference type="SUPFAM" id="SSF47954">
    <property type="entry name" value="Cyclin-like"/>
    <property type="match status" value="2"/>
</dbReference>
<feature type="domain" description="Cyclin C-terminal" evidence="7">
    <location>
        <begin position="216"/>
        <end position="333"/>
    </location>
</feature>
<dbReference type="GO" id="GO:0005634">
    <property type="term" value="C:nucleus"/>
    <property type="evidence" value="ECO:0000318"/>
    <property type="project" value="GO_Central"/>
</dbReference>
<dbReference type="Pfam" id="PF02984">
    <property type="entry name" value="Cyclin_C"/>
    <property type="match status" value="1"/>
</dbReference>
<dbReference type="PROSITE" id="PS00292">
    <property type="entry name" value="CYCLINS"/>
    <property type="match status" value="1"/>
</dbReference>
<dbReference type="FunFam" id="1.10.472.10:FF:000001">
    <property type="entry name" value="G2/mitotic-specific cyclin"/>
    <property type="match status" value="1"/>
</dbReference>
<dbReference type="STRING" id="5722.A2E0Q4"/>
<organism evidence="8 9">
    <name type="scientific">Trichomonas vaginalis (strain ATCC PRA-98 / G3)</name>
    <dbReference type="NCBI Taxonomy" id="412133"/>
    <lineage>
        <taxon>Eukaryota</taxon>
        <taxon>Metamonada</taxon>
        <taxon>Parabasalia</taxon>
        <taxon>Trichomonadida</taxon>
        <taxon>Trichomonadidae</taxon>
        <taxon>Trichomonas</taxon>
    </lineage>
</organism>
<keyword evidence="9" id="KW-1185">Reference proteome</keyword>
<evidence type="ECO:0000259" key="6">
    <source>
        <dbReference type="SMART" id="SM00385"/>
    </source>
</evidence>
<dbReference type="eggNOG" id="KOG0654">
    <property type="taxonomic scope" value="Eukaryota"/>
</dbReference>
<proteinExistence type="inferred from homology"/>
<dbReference type="OMA" id="WITEEFR"/>
<dbReference type="GO" id="GO:0000082">
    <property type="term" value="P:G1/S transition of mitotic cell cycle"/>
    <property type="evidence" value="ECO:0000318"/>
    <property type="project" value="GO_Central"/>
</dbReference>
<dbReference type="FunCoup" id="A2E0Q4">
    <property type="interactions" value="1022"/>
</dbReference>
<dbReference type="Gene3D" id="1.10.472.10">
    <property type="entry name" value="Cyclin-like"/>
    <property type="match status" value="2"/>
</dbReference>
<comment type="similarity">
    <text evidence="4">Belongs to the cyclin family.</text>
</comment>
<dbReference type="InterPro" id="IPR036915">
    <property type="entry name" value="Cyclin-like_sf"/>
</dbReference>
<evidence type="ECO:0000313" key="8">
    <source>
        <dbReference type="EMBL" id="EAY13799.1"/>
    </source>
</evidence>
<keyword evidence="2 4" id="KW-0195">Cyclin</keyword>